<evidence type="ECO:0000313" key="1">
    <source>
        <dbReference type="EMBL" id="MBY8882603.1"/>
    </source>
</evidence>
<feature type="non-terminal residue" evidence="1">
    <location>
        <position position="1"/>
    </location>
</feature>
<sequence>VLLALLDSCSEVPAVVEALRISRTREPYPEGLRDVLVPQTNADTLSGLGYRIEVLLSDGRQDEAVATAVAAADWVTRSVTSSDAPRTDPADLGELMTHAGADIQEAAAAQRP</sequence>
<evidence type="ECO:0000313" key="2">
    <source>
        <dbReference type="Proteomes" id="UP000778578"/>
    </source>
</evidence>
<protein>
    <submittedName>
        <fullName evidence="1">Uncharacterized protein</fullName>
    </submittedName>
</protein>
<gene>
    <name evidence="1" type="ORF">K7862_33925</name>
</gene>
<name>A0ABS7QI19_9ACTN</name>
<accession>A0ABS7QI19</accession>
<dbReference type="EMBL" id="JAINZZ010000078">
    <property type="protein sequence ID" value="MBY8882603.1"/>
    <property type="molecule type" value="Genomic_DNA"/>
</dbReference>
<comment type="caution">
    <text evidence="1">The sequence shown here is derived from an EMBL/GenBank/DDBJ whole genome shotgun (WGS) entry which is preliminary data.</text>
</comment>
<keyword evidence="2" id="KW-1185">Reference proteome</keyword>
<proteinExistence type="predicted"/>
<organism evidence="1 2">
    <name type="scientific">Actinacidiphila acidipaludis</name>
    <dbReference type="NCBI Taxonomy" id="2873382"/>
    <lineage>
        <taxon>Bacteria</taxon>
        <taxon>Bacillati</taxon>
        <taxon>Actinomycetota</taxon>
        <taxon>Actinomycetes</taxon>
        <taxon>Kitasatosporales</taxon>
        <taxon>Streptomycetaceae</taxon>
        <taxon>Actinacidiphila</taxon>
    </lineage>
</organism>
<dbReference type="Proteomes" id="UP000778578">
    <property type="component" value="Unassembled WGS sequence"/>
</dbReference>
<reference evidence="1 2" key="1">
    <citation type="submission" date="2021-08" db="EMBL/GenBank/DDBJ databases">
        <title>WGS of actinomycetes from Thailand.</title>
        <authorList>
            <person name="Thawai C."/>
        </authorList>
    </citation>
    <scope>NUCLEOTIDE SEQUENCE [LARGE SCALE GENOMIC DNA]</scope>
    <source>
        <strain evidence="1 2">PLK6-54</strain>
    </source>
</reference>